<keyword evidence="1" id="KW-0479">Metal-binding</keyword>
<name>A0A7S2XX66_9STRA</name>
<dbReference type="GO" id="GO:0046872">
    <property type="term" value="F:metal ion binding"/>
    <property type="evidence" value="ECO:0007669"/>
    <property type="project" value="UniProtKB-KW"/>
</dbReference>
<proteinExistence type="predicted"/>
<dbReference type="PANTHER" id="PTHR11474">
    <property type="entry name" value="TYROSINASE FAMILY MEMBER"/>
    <property type="match status" value="1"/>
</dbReference>
<dbReference type="AlphaFoldDB" id="A0A7S2XX66"/>
<dbReference type="InterPro" id="IPR050316">
    <property type="entry name" value="Tyrosinase/Hemocyanin"/>
</dbReference>
<dbReference type="Gene3D" id="1.10.1280.10">
    <property type="entry name" value="Di-copper center containing domain from catechol oxidase"/>
    <property type="match status" value="1"/>
</dbReference>
<gene>
    <name evidence="4" type="ORF">FJAP1339_LOCUS4904</name>
</gene>
<evidence type="ECO:0000259" key="3">
    <source>
        <dbReference type="Pfam" id="PF00264"/>
    </source>
</evidence>
<reference evidence="4" key="1">
    <citation type="submission" date="2021-01" db="EMBL/GenBank/DDBJ databases">
        <authorList>
            <person name="Corre E."/>
            <person name="Pelletier E."/>
            <person name="Niang G."/>
            <person name="Scheremetjew M."/>
            <person name="Finn R."/>
            <person name="Kale V."/>
            <person name="Holt S."/>
            <person name="Cochrane G."/>
            <person name="Meng A."/>
            <person name="Brown T."/>
            <person name="Cohen L."/>
        </authorList>
    </citation>
    <scope>NUCLEOTIDE SEQUENCE</scope>
    <source>
        <strain evidence="4">CCMP1661</strain>
    </source>
</reference>
<dbReference type="GO" id="GO:0016491">
    <property type="term" value="F:oxidoreductase activity"/>
    <property type="evidence" value="ECO:0007669"/>
    <property type="project" value="InterPro"/>
</dbReference>
<protein>
    <recommendedName>
        <fullName evidence="3">Tyrosinase copper-binding domain-containing protein</fullName>
    </recommendedName>
</protein>
<dbReference type="InterPro" id="IPR008922">
    <property type="entry name" value="Di-copper_centre_dom_sf"/>
</dbReference>
<dbReference type="Pfam" id="PF00264">
    <property type="entry name" value="Tyrosinase"/>
    <property type="match status" value="1"/>
</dbReference>
<evidence type="ECO:0000256" key="2">
    <source>
        <dbReference type="ARBA" id="ARBA00023008"/>
    </source>
</evidence>
<organism evidence="4">
    <name type="scientific">Fibrocapsa japonica</name>
    <dbReference type="NCBI Taxonomy" id="94617"/>
    <lineage>
        <taxon>Eukaryota</taxon>
        <taxon>Sar</taxon>
        <taxon>Stramenopiles</taxon>
        <taxon>Ochrophyta</taxon>
        <taxon>Raphidophyceae</taxon>
        <taxon>Chattonellales</taxon>
        <taxon>Chattonellaceae</taxon>
        <taxon>Fibrocapsa</taxon>
    </lineage>
</organism>
<dbReference type="InterPro" id="IPR002227">
    <property type="entry name" value="Tyrosinase_Cu-bd"/>
</dbReference>
<dbReference type="PANTHER" id="PTHR11474:SF126">
    <property type="entry name" value="TYROSINASE-LIKE PROTEIN TYR-1-RELATED"/>
    <property type="match status" value="1"/>
</dbReference>
<dbReference type="SUPFAM" id="SSF48056">
    <property type="entry name" value="Di-copper centre-containing domain"/>
    <property type="match status" value="1"/>
</dbReference>
<accession>A0A7S2XX66</accession>
<dbReference type="EMBL" id="HBHR01010254">
    <property type="protein sequence ID" value="CAD9862372.1"/>
    <property type="molecule type" value="Transcribed_RNA"/>
</dbReference>
<evidence type="ECO:0000313" key="4">
    <source>
        <dbReference type="EMBL" id="CAD9862372.1"/>
    </source>
</evidence>
<evidence type="ECO:0000256" key="1">
    <source>
        <dbReference type="ARBA" id="ARBA00022723"/>
    </source>
</evidence>
<keyword evidence="2" id="KW-0186">Copper</keyword>
<sequence length="652" mass="73766">MIKNTTLQPGAGYGSVEPVAERARKTPLSAIIFSGLVVGSVFLALHNITSSSISGTTTNLARTKQTPRFLNLIATNTHITKYGPVGYQHPYLKDKIITEPNILSTITVEDFHTDSFYNWKVVKHDYMGSADDASAKVVQLKDGEGKSGSLKHTFEQGYYTVSVSEHPSLLAAMSGRDVVGEITQELVVKYVRRELRTLDEEDRDKTMDVMATLWKVSTEEGQALYGPDYQGMDTLLKFHLMLAGAQDCDHFHQGYGFLTQHGALSDAFEQSMQAIDPTVTLPYWDYTVDLYLWAANDNYDYLNSGIFTPEYFGGVDTKTNHIANGRWKDLKIPLSRDLIKDDPELAMKMPSNIYGHARGPWSNNMDPYVERRAESCGLTTMFKDKHTMCNSYAATLKETDFSEFNHLMESLPHGPAHHLSGGTMNCKEGFDALVPLLGQSYVDDLKVQAFGLHKEMWRIGLMDCTNYADCRCPDMDDWINDKAKVDGLSYLMDTVQRTEIYSLPYEHQQAVLAAICTPNMVTGDQLQASSAYGPEFWPIHPFVSRMVQFKLMKYPFPGGVVWPEKASWKPNQEDCFGHHSYDPVLGGLLPLKVNGQDTYLTNEEYFARMDPTYDTGSRYIYDNFDFDFCKDANSIDLYNLVYEEEHMYRQQS</sequence>
<feature type="domain" description="Tyrosinase copper-binding" evidence="3">
    <location>
        <begin position="232"/>
        <end position="425"/>
    </location>
</feature>